<feature type="region of interest" description="Disordered" evidence="1">
    <location>
        <begin position="215"/>
        <end position="238"/>
    </location>
</feature>
<feature type="compositionally biased region" description="Basic and acidic residues" evidence="1">
    <location>
        <begin position="363"/>
        <end position="385"/>
    </location>
</feature>
<keyword evidence="3" id="KW-1185">Reference proteome</keyword>
<organism evidence="2 3">
    <name type="scientific">Teladorsagia circumcincta</name>
    <name type="common">Brown stomach worm</name>
    <name type="synonym">Ostertagia circumcincta</name>
    <dbReference type="NCBI Taxonomy" id="45464"/>
    <lineage>
        <taxon>Eukaryota</taxon>
        <taxon>Metazoa</taxon>
        <taxon>Ecdysozoa</taxon>
        <taxon>Nematoda</taxon>
        <taxon>Chromadorea</taxon>
        <taxon>Rhabditida</taxon>
        <taxon>Rhabditina</taxon>
        <taxon>Rhabditomorpha</taxon>
        <taxon>Strongyloidea</taxon>
        <taxon>Trichostrongylidae</taxon>
        <taxon>Teladorsagia</taxon>
    </lineage>
</organism>
<feature type="compositionally biased region" description="Low complexity" evidence="1">
    <location>
        <begin position="398"/>
        <end position="409"/>
    </location>
</feature>
<dbReference type="EMBL" id="KZ371646">
    <property type="protein sequence ID" value="PIO57041.1"/>
    <property type="molecule type" value="Genomic_DNA"/>
</dbReference>
<evidence type="ECO:0000313" key="3">
    <source>
        <dbReference type="Proteomes" id="UP000230423"/>
    </source>
</evidence>
<name>A0A2G9TGG3_TELCI</name>
<gene>
    <name evidence="2" type="ORF">TELCIR_21557</name>
</gene>
<feature type="compositionally biased region" description="Basic and acidic residues" evidence="1">
    <location>
        <begin position="417"/>
        <end position="430"/>
    </location>
</feature>
<feature type="region of interest" description="Disordered" evidence="1">
    <location>
        <begin position="44"/>
        <end position="71"/>
    </location>
</feature>
<accession>A0A2G9TGG3</accession>
<reference evidence="2 3" key="1">
    <citation type="submission" date="2015-09" db="EMBL/GenBank/DDBJ databases">
        <title>Draft genome of the parasitic nematode Teladorsagia circumcincta isolate WARC Sus (inbred).</title>
        <authorList>
            <person name="Mitreva M."/>
        </authorList>
    </citation>
    <scope>NUCLEOTIDE SEQUENCE [LARGE SCALE GENOMIC DNA]</scope>
    <source>
        <strain evidence="2 3">S</strain>
    </source>
</reference>
<proteinExistence type="predicted"/>
<dbReference type="Proteomes" id="UP000230423">
    <property type="component" value="Unassembled WGS sequence"/>
</dbReference>
<protein>
    <submittedName>
        <fullName evidence="2">Uncharacterized protein</fullName>
    </submittedName>
</protein>
<dbReference type="AlphaFoldDB" id="A0A2G9TGG3"/>
<feature type="compositionally biased region" description="Basic and acidic residues" evidence="1">
    <location>
        <begin position="221"/>
        <end position="238"/>
    </location>
</feature>
<feature type="non-terminal residue" evidence="2">
    <location>
        <position position="454"/>
    </location>
</feature>
<sequence>MAKGIATVFDEQPRTFIERTIEEIVQLEERSESPQSILETLRLEEQTKPSKEQSIPSKEAVLSKTTKSDENVADERKFMPEEYTAPVVVSTTKDEGTDLSLEDQEYRTVKKTVTTITTTRYVELPDTIAREEEEVKSAEALSKHEQPYEITEEIPAVTKTVTTVTTTRLIEIPEVTHAEAFKEESLEYVQPPESRDTCEEFPDTAETTITTTRYETPTSKGDIDDRLSGERTKEEDFVSAHEKVEYPPVTESITTTICYETTERPTKVEDGTQVPRYQKESIQDYEEAYKAESPEPKESTLVQRETYSVFTGTVPTATRNELESPGELEKQTKEVPYRLLESPVPSADYEGHPATRETVTTRTRYEMESPEEFEKRIQEEPRKPAESPVSAAEREEYPVVTETITTTTRYEVESPEEFEKRIEEEPRKPAESPVTAAEREEYPVVTETITTTTR</sequence>
<evidence type="ECO:0000256" key="1">
    <source>
        <dbReference type="SAM" id="MobiDB-lite"/>
    </source>
</evidence>
<feature type="region of interest" description="Disordered" evidence="1">
    <location>
        <begin position="343"/>
        <end position="454"/>
    </location>
</feature>
<dbReference type="OrthoDB" id="10679946at2759"/>
<evidence type="ECO:0000313" key="2">
    <source>
        <dbReference type="EMBL" id="PIO57041.1"/>
    </source>
</evidence>